<organism evidence="3 4">
    <name type="scientific">Candidatus Woesebacteria bacterium GW2011_GWA1_39_21</name>
    <dbReference type="NCBI Taxonomy" id="1618550"/>
    <lineage>
        <taxon>Bacteria</taxon>
        <taxon>Candidatus Woeseibacteriota</taxon>
    </lineage>
</organism>
<sequence>MNILIFSWRGPGHPNAGGAEIATHEHSKAWVRAGHNVFLFTSSFLNCKKQEMIDGVTIVRSGNQVLGVHAAALVWFLLGKHPKFDIVVDQFHGIPFFTVLFVRTKVLAYIHEIAMQVWKQNELPKPYNLIASEFGPKIEPLIFKLYKNVDFLTVSSSTKTDLVLFGVAKEKIHIIQNGFNSIRVRGVKKQKILTFLGSLAKDKGIEDAIGIFSEVHRKDDSWDFLIVGKGDSTYTKLLKRKIKKLGLVSKVKFEGFVSERRKFEILAKSFCMINPSIHEGWGLVNIEANSVGTPVVGYKVKGLIDSVVDGKTGMLFQKGEFHQIAMEIIKLNNDKIRYLTLSNNCINWSKKFSWEKSTKESTQLIESL</sequence>
<dbReference type="InterPro" id="IPR001296">
    <property type="entry name" value="Glyco_trans_1"/>
</dbReference>
<dbReference type="Pfam" id="PF13439">
    <property type="entry name" value="Glyco_transf_4"/>
    <property type="match status" value="1"/>
</dbReference>
<name>A0A0G0RAF5_9BACT</name>
<reference evidence="3 4" key="1">
    <citation type="journal article" date="2015" name="Nature">
        <title>rRNA introns, odd ribosomes, and small enigmatic genomes across a large radiation of phyla.</title>
        <authorList>
            <person name="Brown C.T."/>
            <person name="Hug L.A."/>
            <person name="Thomas B.C."/>
            <person name="Sharon I."/>
            <person name="Castelle C.J."/>
            <person name="Singh A."/>
            <person name="Wilkins M.J."/>
            <person name="Williams K.H."/>
            <person name="Banfield J.F."/>
        </authorList>
    </citation>
    <scope>NUCLEOTIDE SEQUENCE [LARGE SCALE GENOMIC DNA]</scope>
</reference>
<dbReference type="InterPro" id="IPR050194">
    <property type="entry name" value="Glycosyltransferase_grp1"/>
</dbReference>
<comment type="caution">
    <text evidence="3">The sequence shown here is derived from an EMBL/GenBank/DDBJ whole genome shotgun (WGS) entry which is preliminary data.</text>
</comment>
<dbReference type="CDD" id="cd03801">
    <property type="entry name" value="GT4_PimA-like"/>
    <property type="match status" value="1"/>
</dbReference>
<feature type="domain" description="Glycosyltransferase subfamily 4-like N-terminal" evidence="2">
    <location>
        <begin position="17"/>
        <end position="180"/>
    </location>
</feature>
<keyword evidence="3" id="KW-0808">Transferase</keyword>
<dbReference type="STRING" id="1618550.UT39_C0017G0021"/>
<dbReference type="SUPFAM" id="SSF53756">
    <property type="entry name" value="UDP-Glycosyltransferase/glycogen phosphorylase"/>
    <property type="match status" value="1"/>
</dbReference>
<evidence type="ECO:0000259" key="1">
    <source>
        <dbReference type="Pfam" id="PF00534"/>
    </source>
</evidence>
<accession>A0A0G0RAF5</accession>
<dbReference type="AlphaFoldDB" id="A0A0G0RAF5"/>
<evidence type="ECO:0000313" key="3">
    <source>
        <dbReference type="EMBL" id="KKR10657.1"/>
    </source>
</evidence>
<evidence type="ECO:0000313" key="4">
    <source>
        <dbReference type="Proteomes" id="UP000034246"/>
    </source>
</evidence>
<dbReference type="EMBL" id="LBWP01000017">
    <property type="protein sequence ID" value="KKR10657.1"/>
    <property type="molecule type" value="Genomic_DNA"/>
</dbReference>
<dbReference type="GO" id="GO:0016757">
    <property type="term" value="F:glycosyltransferase activity"/>
    <property type="evidence" value="ECO:0007669"/>
    <property type="project" value="InterPro"/>
</dbReference>
<dbReference type="PANTHER" id="PTHR45947:SF3">
    <property type="entry name" value="SULFOQUINOVOSYL TRANSFERASE SQD2"/>
    <property type="match status" value="1"/>
</dbReference>
<evidence type="ECO:0000259" key="2">
    <source>
        <dbReference type="Pfam" id="PF13439"/>
    </source>
</evidence>
<feature type="domain" description="Glycosyl transferase family 1" evidence="1">
    <location>
        <begin position="188"/>
        <end position="344"/>
    </location>
</feature>
<gene>
    <name evidence="3" type="ORF">UT39_C0017G0021</name>
</gene>
<dbReference type="PANTHER" id="PTHR45947">
    <property type="entry name" value="SULFOQUINOVOSYL TRANSFERASE SQD2"/>
    <property type="match status" value="1"/>
</dbReference>
<protein>
    <submittedName>
        <fullName evidence="3">Glycosyl transferase group 1</fullName>
    </submittedName>
</protein>
<dbReference type="InterPro" id="IPR028098">
    <property type="entry name" value="Glyco_trans_4-like_N"/>
</dbReference>
<proteinExistence type="predicted"/>
<dbReference type="Proteomes" id="UP000034246">
    <property type="component" value="Unassembled WGS sequence"/>
</dbReference>
<dbReference type="Pfam" id="PF00534">
    <property type="entry name" value="Glycos_transf_1"/>
    <property type="match status" value="1"/>
</dbReference>
<dbReference type="Gene3D" id="3.40.50.2000">
    <property type="entry name" value="Glycogen Phosphorylase B"/>
    <property type="match status" value="2"/>
</dbReference>